<evidence type="ECO:0000313" key="2">
    <source>
        <dbReference type="EMBL" id="KAK3677951.1"/>
    </source>
</evidence>
<dbReference type="Proteomes" id="UP001274830">
    <property type="component" value="Unassembled WGS sequence"/>
</dbReference>
<protein>
    <submittedName>
        <fullName evidence="2">Uncharacterized protein</fullName>
    </submittedName>
</protein>
<proteinExistence type="predicted"/>
<evidence type="ECO:0000256" key="1">
    <source>
        <dbReference type="SAM" id="MobiDB-lite"/>
    </source>
</evidence>
<keyword evidence="3" id="KW-1185">Reference proteome</keyword>
<dbReference type="AlphaFoldDB" id="A0AAE0WTP3"/>
<reference evidence="2" key="1">
    <citation type="submission" date="2023-07" db="EMBL/GenBank/DDBJ databases">
        <title>Black Yeasts Isolated from many extreme environments.</title>
        <authorList>
            <person name="Coleine C."/>
            <person name="Stajich J.E."/>
            <person name="Selbmann L."/>
        </authorList>
    </citation>
    <scope>NUCLEOTIDE SEQUENCE</scope>
    <source>
        <strain evidence="2">CCFEE 5485</strain>
    </source>
</reference>
<gene>
    <name evidence="2" type="ORF">LTR78_002046</name>
</gene>
<name>A0AAE0WTP3_9PEZI</name>
<comment type="caution">
    <text evidence="2">The sequence shown here is derived from an EMBL/GenBank/DDBJ whole genome shotgun (WGS) entry which is preliminary data.</text>
</comment>
<feature type="compositionally biased region" description="Basic and acidic residues" evidence="1">
    <location>
        <begin position="1"/>
        <end position="12"/>
    </location>
</feature>
<feature type="region of interest" description="Disordered" evidence="1">
    <location>
        <begin position="75"/>
        <end position="103"/>
    </location>
</feature>
<feature type="compositionally biased region" description="Basic and acidic residues" evidence="1">
    <location>
        <begin position="266"/>
        <end position="284"/>
    </location>
</feature>
<evidence type="ECO:0000313" key="3">
    <source>
        <dbReference type="Proteomes" id="UP001274830"/>
    </source>
</evidence>
<feature type="region of interest" description="Disordered" evidence="1">
    <location>
        <begin position="1"/>
        <end position="22"/>
    </location>
</feature>
<feature type="compositionally biased region" description="Acidic residues" evidence="1">
    <location>
        <begin position="86"/>
        <end position="102"/>
    </location>
</feature>
<feature type="region of interest" description="Disordered" evidence="1">
    <location>
        <begin position="261"/>
        <end position="319"/>
    </location>
</feature>
<dbReference type="EMBL" id="JAUTXT010000005">
    <property type="protein sequence ID" value="KAK3677951.1"/>
    <property type="molecule type" value="Genomic_DNA"/>
</dbReference>
<sequence length="421" mass="46628">MIRRVSKMEDSSCVKAGSSVGAMEQKRDVLTDSADNLSHGLASTAAVPSESGGIAKTTSSTAHTAALQKDVEIAPATHSGLSLPRDDDDITPDDDANGENEEPILPTVVEHLGSGGDRKRALFSRYGLAYKPRRSSFEEPAAKIRRVEKPVRLRTHWTCHECNGHFSKERKCNDCGHRRCVDCTKQPPQRVKELLDQARVSRHEEQLREDGPSSAGGATTTIEASAALHASGVSVLQLLETDDNSDDGDPKANDTYNWIMQARPRQGHDIVQKKKTPSRQECEKPIASITPRERDSSNHQRCGECSQVSSKPGKQMEAEDDEALNLDLPENEEPRMVKTVQRVYRKVRQRVRYTCERCEATFLERSHCSTCGHQRCKGCVRIPAKKPPITRDPALLQALADRLASYESFDPRQRLATVAAV</sequence>
<feature type="compositionally biased region" description="Basic and acidic residues" evidence="1">
    <location>
        <begin position="291"/>
        <end position="302"/>
    </location>
</feature>
<accession>A0AAE0WTP3</accession>
<organism evidence="2 3">
    <name type="scientific">Recurvomyces mirabilis</name>
    <dbReference type="NCBI Taxonomy" id="574656"/>
    <lineage>
        <taxon>Eukaryota</taxon>
        <taxon>Fungi</taxon>
        <taxon>Dikarya</taxon>
        <taxon>Ascomycota</taxon>
        <taxon>Pezizomycotina</taxon>
        <taxon>Dothideomycetes</taxon>
        <taxon>Dothideomycetidae</taxon>
        <taxon>Mycosphaerellales</taxon>
        <taxon>Teratosphaeriaceae</taxon>
        <taxon>Recurvomyces</taxon>
    </lineage>
</organism>